<dbReference type="KEGG" id="salq:SYNTR_0547"/>
<dbReference type="InterPro" id="IPR010273">
    <property type="entry name" value="DUF881"/>
</dbReference>
<organism evidence="3 4">
    <name type="scientific">Candidatus Syntrophocurvum alkaliphilum</name>
    <dbReference type="NCBI Taxonomy" id="2293317"/>
    <lineage>
        <taxon>Bacteria</taxon>
        <taxon>Bacillati</taxon>
        <taxon>Bacillota</taxon>
        <taxon>Clostridia</taxon>
        <taxon>Eubacteriales</taxon>
        <taxon>Syntrophomonadaceae</taxon>
        <taxon>Candidatus Syntrophocurvum</taxon>
    </lineage>
</organism>
<dbReference type="AlphaFoldDB" id="A0A6I6DDK7"/>
<dbReference type="RefSeq" id="WP_156203065.1">
    <property type="nucleotide sequence ID" value="NZ_CP046457.1"/>
</dbReference>
<dbReference type="Proteomes" id="UP000426444">
    <property type="component" value="Chromosome"/>
</dbReference>
<evidence type="ECO:0000313" key="3">
    <source>
        <dbReference type="EMBL" id="QGT99140.1"/>
    </source>
</evidence>
<protein>
    <submittedName>
        <fullName evidence="3">YlxW</fullName>
    </submittedName>
</protein>
<name>A0A6I6DDK7_9FIRM</name>
<dbReference type="PANTHER" id="PTHR37313:SF2">
    <property type="entry name" value="UPF0749 PROTEIN YLXX"/>
    <property type="match status" value="1"/>
</dbReference>
<reference evidence="4" key="1">
    <citation type="journal article" date="2019" name="Microbiology">
        <title>Complete Genome Sequence of an Uncultured Bacterium of the Candidate Phylum Bipolaricaulota.</title>
        <authorList>
            <person name="Kadnikov V.V."/>
            <person name="Mardanov A.V."/>
            <person name="Beletsky A.V."/>
            <person name="Frank Y.A."/>
            <person name="Karnachuk O.V."/>
            <person name="Ravin N.V."/>
        </authorList>
    </citation>
    <scope>NUCLEOTIDE SEQUENCE [LARGE SCALE GENOMIC DNA]</scope>
</reference>
<accession>A0A6I6DDK7</accession>
<dbReference type="PANTHER" id="PTHR37313">
    <property type="entry name" value="UPF0749 PROTEIN RV1825"/>
    <property type="match status" value="1"/>
</dbReference>
<keyword evidence="4" id="KW-1185">Reference proteome</keyword>
<dbReference type="OrthoDB" id="9776196at2"/>
<comment type="similarity">
    <text evidence="1">Belongs to the UPF0749 family.</text>
</comment>
<gene>
    <name evidence="3" type="ORF">SYNTR_0547</name>
</gene>
<dbReference type="Pfam" id="PF05949">
    <property type="entry name" value="DUF881"/>
    <property type="match status" value="1"/>
</dbReference>
<dbReference type="Gene3D" id="3.30.70.1880">
    <property type="entry name" value="Protein of unknown function DUF881"/>
    <property type="match status" value="1"/>
</dbReference>
<sequence length="240" mass="26333">MNSKSAQISIAIVCLVLGIMLAIQFRATEENPNNIRTARTGDITLKLVTLTEERDVLAQEVVSLREKLNNVREHDQAMADLQSELQVASMYAGLIAVEGPGVIVTLDDSDRELYPGEDPNNLLVHDEDILKVINELKASGAEAIAVNDERVTSMSEIRCAGTTILVNWTKIAPPFEIKAVGEPDMLESGLAMRGGILESLKIYGIETDIEKHERLEIPAYAGSMRFNYAQPLQSNEKAAN</sequence>
<dbReference type="EMBL" id="CP046457">
    <property type="protein sequence ID" value="QGT99140.1"/>
    <property type="molecule type" value="Genomic_DNA"/>
</dbReference>
<evidence type="ECO:0000256" key="1">
    <source>
        <dbReference type="ARBA" id="ARBA00009108"/>
    </source>
</evidence>
<evidence type="ECO:0000313" key="4">
    <source>
        <dbReference type="Proteomes" id="UP000426444"/>
    </source>
</evidence>
<keyword evidence="2" id="KW-0175">Coiled coil</keyword>
<feature type="coiled-coil region" evidence="2">
    <location>
        <begin position="47"/>
        <end position="84"/>
    </location>
</feature>
<evidence type="ECO:0000256" key="2">
    <source>
        <dbReference type="SAM" id="Coils"/>
    </source>
</evidence>
<proteinExistence type="inferred from homology"/>